<dbReference type="InterPro" id="IPR033389">
    <property type="entry name" value="AUX/IAA_dom"/>
</dbReference>
<dbReference type="SUPFAM" id="SSF54277">
    <property type="entry name" value="CAD &amp; PB1 domains"/>
    <property type="match status" value="1"/>
</dbReference>
<accession>A0ABD1SRP8</accession>
<keyword evidence="5 6" id="KW-0927">Auxin signaling pathway</keyword>
<comment type="subunit">
    <text evidence="6">Homodimers and heterodimers.</text>
</comment>
<dbReference type="PANTHER" id="PTHR31384:SF21">
    <property type="entry name" value="AUXIN RESPONSE FACTOR 19"/>
    <property type="match status" value="1"/>
</dbReference>
<dbReference type="Gene3D" id="3.10.20.90">
    <property type="entry name" value="Phosphatidylinositol 3-kinase Catalytic Subunit, Chain A, domain 1"/>
    <property type="match status" value="1"/>
</dbReference>
<proteinExistence type="inferred from homology"/>
<dbReference type="AlphaFoldDB" id="A0ABD1SRP8"/>
<dbReference type="Proteomes" id="UP001604277">
    <property type="component" value="Unassembled WGS sequence"/>
</dbReference>
<evidence type="ECO:0000256" key="2">
    <source>
        <dbReference type="ARBA" id="ARBA00023015"/>
    </source>
</evidence>
<keyword evidence="3 6" id="KW-0804">Transcription</keyword>
<dbReference type="PANTHER" id="PTHR31384">
    <property type="entry name" value="AUXIN RESPONSE FACTOR 4-RELATED"/>
    <property type="match status" value="1"/>
</dbReference>
<reference evidence="9" key="1">
    <citation type="submission" date="2024-07" db="EMBL/GenBank/DDBJ databases">
        <title>Two chromosome-level genome assemblies of Korean endemic species Abeliophyllum distichum and Forsythia ovata (Oleaceae).</title>
        <authorList>
            <person name="Jang H."/>
        </authorList>
    </citation>
    <scope>NUCLEOTIDE SEQUENCE [LARGE SCALE GENOMIC DNA]</scope>
</reference>
<dbReference type="GO" id="GO:0005634">
    <property type="term" value="C:nucleus"/>
    <property type="evidence" value="ECO:0007669"/>
    <property type="project" value="UniProtKB-SubCell"/>
</dbReference>
<sequence>MAGVDRLTPDAFLSRNYDSGKDIQNLFTNYGDTPRDFETELSSAGIDLQSFGIPAMSFEPGCSNDVALNKTGVSNSRVQKRGSVGRTIDVTRYKGYDELRHDLARIFGIEGQLEDPQRTEWKLVYIDHENDILLAGDDPWEEFVSCVQSIKILSASEVQQMSLDGDLGQLPVSNQACSGTDND</sequence>
<evidence type="ECO:0000256" key="5">
    <source>
        <dbReference type="ARBA" id="ARBA00023294"/>
    </source>
</evidence>
<evidence type="ECO:0000256" key="4">
    <source>
        <dbReference type="ARBA" id="ARBA00023242"/>
    </source>
</evidence>
<comment type="subcellular location">
    <subcellularLocation>
        <location evidence="1 6">Nucleus</location>
    </subcellularLocation>
</comment>
<evidence type="ECO:0000256" key="6">
    <source>
        <dbReference type="RuleBase" id="RU004549"/>
    </source>
</evidence>
<keyword evidence="2 6" id="KW-0805">Transcription regulation</keyword>
<evidence type="ECO:0000256" key="3">
    <source>
        <dbReference type="ARBA" id="ARBA00023163"/>
    </source>
</evidence>
<keyword evidence="9" id="KW-1185">Reference proteome</keyword>
<comment type="function">
    <text evidence="6">Aux/IAA proteins are short-lived transcriptional factors that function as repressors of early auxin response genes at low auxin concentrations.</text>
</comment>
<keyword evidence="4 6" id="KW-0539">Nucleus</keyword>
<comment type="similarity">
    <text evidence="6">Belongs to the Aux/IAA family.</text>
</comment>
<evidence type="ECO:0000259" key="7">
    <source>
        <dbReference type="PROSITE" id="PS51745"/>
    </source>
</evidence>
<dbReference type="Pfam" id="PF02309">
    <property type="entry name" value="AUX_IAA"/>
    <property type="match status" value="1"/>
</dbReference>
<organism evidence="8 9">
    <name type="scientific">Forsythia ovata</name>
    <dbReference type="NCBI Taxonomy" id="205694"/>
    <lineage>
        <taxon>Eukaryota</taxon>
        <taxon>Viridiplantae</taxon>
        <taxon>Streptophyta</taxon>
        <taxon>Embryophyta</taxon>
        <taxon>Tracheophyta</taxon>
        <taxon>Spermatophyta</taxon>
        <taxon>Magnoliopsida</taxon>
        <taxon>eudicotyledons</taxon>
        <taxon>Gunneridae</taxon>
        <taxon>Pentapetalae</taxon>
        <taxon>asterids</taxon>
        <taxon>lamiids</taxon>
        <taxon>Lamiales</taxon>
        <taxon>Oleaceae</taxon>
        <taxon>Forsythieae</taxon>
        <taxon>Forsythia</taxon>
    </lineage>
</organism>
<keyword evidence="6" id="KW-0678">Repressor</keyword>
<evidence type="ECO:0000313" key="8">
    <source>
        <dbReference type="EMBL" id="KAL2503360.1"/>
    </source>
</evidence>
<dbReference type="InterPro" id="IPR044835">
    <property type="entry name" value="ARF_plant"/>
</dbReference>
<dbReference type="EMBL" id="JBFOLJ010000010">
    <property type="protein sequence ID" value="KAL2503360.1"/>
    <property type="molecule type" value="Genomic_DNA"/>
</dbReference>
<evidence type="ECO:0000313" key="9">
    <source>
        <dbReference type="Proteomes" id="UP001604277"/>
    </source>
</evidence>
<name>A0ABD1SRP8_9LAMI</name>
<feature type="domain" description="PB1" evidence="7">
    <location>
        <begin position="73"/>
        <end position="157"/>
    </location>
</feature>
<dbReference type="PROSITE" id="PS51745">
    <property type="entry name" value="PB1"/>
    <property type="match status" value="1"/>
</dbReference>
<dbReference type="GO" id="GO:0009734">
    <property type="term" value="P:auxin-activated signaling pathway"/>
    <property type="evidence" value="ECO:0007669"/>
    <property type="project" value="UniProtKB-UniRule"/>
</dbReference>
<evidence type="ECO:0000256" key="1">
    <source>
        <dbReference type="ARBA" id="ARBA00004123"/>
    </source>
</evidence>
<gene>
    <name evidence="8" type="ORF">Fot_37208</name>
</gene>
<protein>
    <recommendedName>
        <fullName evidence="6">Auxin-responsive protein</fullName>
    </recommendedName>
</protein>
<comment type="caution">
    <text evidence="8">The sequence shown here is derived from an EMBL/GenBank/DDBJ whole genome shotgun (WGS) entry which is preliminary data.</text>
</comment>
<dbReference type="InterPro" id="IPR053793">
    <property type="entry name" value="PB1-like"/>
</dbReference>
<dbReference type="FunFam" id="3.10.20.90:FF:000047">
    <property type="entry name" value="Auxin response factor"/>
    <property type="match status" value="1"/>
</dbReference>